<comment type="caution">
    <text evidence="1">The sequence shown here is derived from an EMBL/GenBank/DDBJ whole genome shotgun (WGS) entry which is preliminary data.</text>
</comment>
<organism evidence="1 2">
    <name type="scientific">Mycolicibacterium grossiae</name>
    <dbReference type="NCBI Taxonomy" id="1552759"/>
    <lineage>
        <taxon>Bacteria</taxon>
        <taxon>Bacillati</taxon>
        <taxon>Actinomycetota</taxon>
        <taxon>Actinomycetes</taxon>
        <taxon>Mycobacteriales</taxon>
        <taxon>Mycobacteriaceae</taxon>
        <taxon>Mycolicibacterium</taxon>
    </lineage>
</organism>
<evidence type="ECO:0000313" key="1">
    <source>
        <dbReference type="EMBL" id="OFJ54442.1"/>
    </source>
</evidence>
<gene>
    <name evidence="1" type="ORF">BEL07_06715</name>
</gene>
<reference evidence="1 2" key="1">
    <citation type="submission" date="2016-09" db="EMBL/GenBank/DDBJ databases">
        <title>genome sequence of Mycobacterium sp. 739 SCH.</title>
        <authorList>
            <person name="Greninger A.L."/>
            <person name="Qin X."/>
            <person name="Jerome K."/>
            <person name="Vora S."/>
            <person name="Quinn K."/>
        </authorList>
    </citation>
    <scope>NUCLEOTIDE SEQUENCE [LARGE SCALE GENOMIC DNA]</scope>
    <source>
        <strain evidence="1 2">SCH</strain>
    </source>
</reference>
<dbReference type="Proteomes" id="UP000178953">
    <property type="component" value="Unassembled WGS sequence"/>
</dbReference>
<accession>A0A1E8Q7B1</accession>
<name>A0A1E8Q7B1_9MYCO</name>
<dbReference type="OrthoDB" id="4751032at2"/>
<protein>
    <submittedName>
        <fullName evidence="1">Uncharacterized protein</fullName>
    </submittedName>
</protein>
<evidence type="ECO:0000313" key="2">
    <source>
        <dbReference type="Proteomes" id="UP000178953"/>
    </source>
</evidence>
<sequence>MTNVDYVLVGPGPSSDEVQEAVARITDSVLTPEGKLYPVIGRPTSFLRVLPDRESPGGTAIHVFFASQPVAERHELARSIHRGLSEATDWDLRLDCEA</sequence>
<dbReference type="RefSeq" id="WP_070352324.1">
    <property type="nucleotide sequence ID" value="NZ_CP043474.1"/>
</dbReference>
<proteinExistence type="predicted"/>
<keyword evidence="2" id="KW-1185">Reference proteome</keyword>
<dbReference type="EMBL" id="MCHX01000012">
    <property type="protein sequence ID" value="OFJ54442.1"/>
    <property type="molecule type" value="Genomic_DNA"/>
</dbReference>
<dbReference type="AlphaFoldDB" id="A0A1E8Q7B1"/>